<feature type="domain" description="Protein kinase" evidence="4">
    <location>
        <begin position="1"/>
        <end position="201"/>
    </location>
</feature>
<evidence type="ECO:0000256" key="1">
    <source>
        <dbReference type="ARBA" id="ARBA00022741"/>
    </source>
</evidence>
<dbReference type="InterPro" id="IPR000159">
    <property type="entry name" value="RA_dom"/>
</dbReference>
<feature type="compositionally biased region" description="Basic and acidic residues" evidence="3">
    <location>
        <begin position="330"/>
        <end position="354"/>
    </location>
</feature>
<evidence type="ECO:0000256" key="2">
    <source>
        <dbReference type="ARBA" id="ARBA00022840"/>
    </source>
</evidence>
<dbReference type="InterPro" id="IPR050629">
    <property type="entry name" value="STE20/SPS1-PAK"/>
</dbReference>
<dbReference type="Gene3D" id="1.10.510.10">
    <property type="entry name" value="Transferase(Phosphotransferase) domain 1"/>
    <property type="match status" value="1"/>
</dbReference>
<evidence type="ECO:0008006" key="7">
    <source>
        <dbReference type="Google" id="ProtNLM"/>
    </source>
</evidence>
<dbReference type="Pfam" id="PF00788">
    <property type="entry name" value="RA"/>
    <property type="match status" value="1"/>
</dbReference>
<keyword evidence="1" id="KW-0547">Nucleotide-binding</keyword>
<dbReference type="PANTHER" id="PTHR48012:SF2">
    <property type="entry name" value="STERILE20-LIKE KINASE, ISOFORM B"/>
    <property type="match status" value="1"/>
</dbReference>
<dbReference type="GO" id="GO:0005524">
    <property type="term" value="F:ATP binding"/>
    <property type="evidence" value="ECO:0007669"/>
    <property type="project" value="UniProtKB-KW"/>
</dbReference>
<name>A0A6B2L1R1_9EUKA</name>
<evidence type="ECO:0000259" key="5">
    <source>
        <dbReference type="PROSITE" id="PS50200"/>
    </source>
</evidence>
<dbReference type="PANTHER" id="PTHR48012">
    <property type="entry name" value="STERILE20-LIKE KINASE, ISOFORM B-RELATED"/>
    <property type="match status" value="1"/>
</dbReference>
<evidence type="ECO:0000313" key="6">
    <source>
        <dbReference type="EMBL" id="NDV30835.1"/>
    </source>
</evidence>
<dbReference type="SMART" id="SM00314">
    <property type="entry name" value="RA"/>
    <property type="match status" value="1"/>
</dbReference>
<dbReference type="PROSITE" id="PS50200">
    <property type="entry name" value="RA"/>
    <property type="match status" value="1"/>
</dbReference>
<feature type="domain" description="Ras-associating" evidence="5">
    <location>
        <begin position="374"/>
        <end position="459"/>
    </location>
</feature>
<dbReference type="EMBL" id="GIBP01001866">
    <property type="protein sequence ID" value="NDV30835.1"/>
    <property type="molecule type" value="Transcribed_RNA"/>
</dbReference>
<dbReference type="GO" id="GO:0005737">
    <property type="term" value="C:cytoplasm"/>
    <property type="evidence" value="ECO:0007669"/>
    <property type="project" value="TreeGrafter"/>
</dbReference>
<feature type="region of interest" description="Disordered" evidence="3">
    <location>
        <begin position="262"/>
        <end position="385"/>
    </location>
</feature>
<feature type="compositionally biased region" description="Basic and acidic residues" evidence="3">
    <location>
        <begin position="304"/>
        <end position="314"/>
    </location>
</feature>
<dbReference type="SUPFAM" id="SSF56112">
    <property type="entry name" value="Protein kinase-like (PK-like)"/>
    <property type="match status" value="1"/>
</dbReference>
<dbReference type="PROSITE" id="PS50011">
    <property type="entry name" value="PROTEIN_KINASE_DOM"/>
    <property type="match status" value="1"/>
</dbReference>
<feature type="compositionally biased region" description="Polar residues" evidence="3">
    <location>
        <begin position="262"/>
        <end position="288"/>
    </location>
</feature>
<keyword evidence="2" id="KW-0067">ATP-binding</keyword>
<feature type="compositionally biased region" description="Basic and acidic residues" evidence="3">
    <location>
        <begin position="365"/>
        <end position="379"/>
    </location>
</feature>
<dbReference type="Pfam" id="PF00069">
    <property type="entry name" value="Pkinase"/>
    <property type="match status" value="1"/>
</dbReference>
<dbReference type="InterPro" id="IPR000719">
    <property type="entry name" value="Prot_kinase_dom"/>
</dbReference>
<accession>A0A6B2L1R1</accession>
<protein>
    <recommendedName>
        <fullName evidence="7">Protein kinase domain-containing protein</fullName>
    </recommendedName>
</protein>
<evidence type="ECO:0000256" key="3">
    <source>
        <dbReference type="SAM" id="MobiDB-lite"/>
    </source>
</evidence>
<reference evidence="6" key="1">
    <citation type="journal article" date="2020" name="J. Eukaryot. Microbiol.">
        <title>De novo Sequencing, Assembly and Annotation of the Transcriptome for the Free-Living Testate Amoeba Arcella intermedia.</title>
        <authorList>
            <person name="Ribeiro G.M."/>
            <person name="Porfirio-Sousa A.L."/>
            <person name="Maurer-Alcala X.X."/>
            <person name="Katz L.A."/>
            <person name="Lahr D.J.G."/>
        </authorList>
    </citation>
    <scope>NUCLEOTIDE SEQUENCE</scope>
</reference>
<feature type="compositionally biased region" description="Basic residues" evidence="3">
    <location>
        <begin position="355"/>
        <end position="364"/>
    </location>
</feature>
<dbReference type="InterPro" id="IPR011009">
    <property type="entry name" value="Kinase-like_dom_sf"/>
</dbReference>
<sequence>MKSIKHPNTLGYYYCYKKDNEVWIVMELCEGGSVQDIMEKRGQGTEEKYIAAITQQVLSGLAYLHGLQKIHRDIKCGNLLLTSSGQVKIADFGTSAEGTIRTTVIGSSYWMAPETLDERGYDQKADIWSLGITLIEMADKDPPYFNLQPTEVGRHIVHSPPPTLKNPNLWSDDFKAFLKLCLQKDPTKRFDAQTLSQHPFVTQANPDCIKELIAEVKARKAAAAAAPAAAPATAPTPAPVPAVVNVAPPVENEKVPVVMQKTSSHTNVPSSTHHNKSPRNSSLSNSAEMENENAAPLSSSASVKLEEKRRESKRTGSGTTGVTVHRKSAKRSEKLEKTSKDKEKEKEKDKEDSKSKRKSQKRKSSMKDSKEDKDGEKIKVHLNSDSTVPKRIELTATTDAHGVCQKCQRHFKIDKSESSAYNLYIITSAGERKLDDSEFPLSLFKNSKKEDPKFIYKKS</sequence>
<dbReference type="GO" id="GO:0007165">
    <property type="term" value="P:signal transduction"/>
    <property type="evidence" value="ECO:0007669"/>
    <property type="project" value="InterPro"/>
</dbReference>
<evidence type="ECO:0000259" key="4">
    <source>
        <dbReference type="PROSITE" id="PS50011"/>
    </source>
</evidence>
<organism evidence="6">
    <name type="scientific">Arcella intermedia</name>
    <dbReference type="NCBI Taxonomy" id="1963864"/>
    <lineage>
        <taxon>Eukaryota</taxon>
        <taxon>Amoebozoa</taxon>
        <taxon>Tubulinea</taxon>
        <taxon>Elardia</taxon>
        <taxon>Arcellinida</taxon>
        <taxon>Sphaerothecina</taxon>
        <taxon>Arcellidae</taxon>
        <taxon>Arcella</taxon>
    </lineage>
</organism>
<dbReference type="SMART" id="SM00220">
    <property type="entry name" value="S_TKc"/>
    <property type="match status" value="1"/>
</dbReference>
<dbReference type="GO" id="GO:0004674">
    <property type="term" value="F:protein serine/threonine kinase activity"/>
    <property type="evidence" value="ECO:0007669"/>
    <property type="project" value="TreeGrafter"/>
</dbReference>
<dbReference type="AlphaFoldDB" id="A0A6B2L1R1"/>
<proteinExistence type="predicted"/>